<dbReference type="EMBL" id="JASAOG010000016">
    <property type="protein sequence ID" value="KAK0064626.1"/>
    <property type="molecule type" value="Genomic_DNA"/>
</dbReference>
<sequence>MAGVSAVLCSIIFLLICIYMLFVMWVMSIDVTAFLRPLQNNEAILNVGLIVVGLMLMCIGSRCSRCRHPDDEVLPDCYEDVDGSVILDFDMLATVMTKKDFPQIKRRPKFDWRNVQVVCDPLIYKGGADAIKRSSRVLYTRAYTNPGKTAVTHPVHICRATVSTVEVFILRTFVINKVMRMQFGSMKSASGANFDPEIAEKLNLQKGLIRTAHFDQNWEVHTEVSVPPNTKITIQLEVEEEIYEGEFELLSKMIGNVRVLEGKKEIDAWSSLRDFTSVVCNEGLSKDEDGHLNYLSRGIIKYLFVLGHTVNMLEKPLGKKQERNTN</sequence>
<feature type="transmembrane region" description="Helical" evidence="1">
    <location>
        <begin position="7"/>
        <end position="28"/>
    </location>
</feature>
<evidence type="ECO:0000313" key="3">
    <source>
        <dbReference type="Proteomes" id="UP001233172"/>
    </source>
</evidence>
<protein>
    <submittedName>
        <fullName evidence="2">Uncharacterized protein</fullName>
    </submittedName>
</protein>
<name>A0AAD8FIG9_BIOPF</name>
<dbReference type="SUPFAM" id="SSF56973">
    <property type="entry name" value="Aerolisin/ETX pore-forming domain"/>
    <property type="match status" value="1"/>
</dbReference>
<keyword evidence="1" id="KW-1133">Transmembrane helix</keyword>
<evidence type="ECO:0000313" key="2">
    <source>
        <dbReference type="EMBL" id="KAK0064626.1"/>
    </source>
</evidence>
<dbReference type="Gene3D" id="2.170.15.10">
    <property type="entry name" value="Proaerolysin, chain A, domain 3"/>
    <property type="match status" value="1"/>
</dbReference>
<keyword evidence="1" id="KW-0472">Membrane</keyword>
<proteinExistence type="predicted"/>
<accession>A0AAD8FIG9</accession>
<reference evidence="2" key="2">
    <citation type="submission" date="2023-04" db="EMBL/GenBank/DDBJ databases">
        <authorList>
            <person name="Bu L."/>
            <person name="Lu L."/>
            <person name="Laidemitt M.R."/>
            <person name="Zhang S.M."/>
            <person name="Mutuku M."/>
            <person name="Mkoji G."/>
            <person name="Steinauer M."/>
            <person name="Loker E.S."/>
        </authorList>
    </citation>
    <scope>NUCLEOTIDE SEQUENCE</scope>
    <source>
        <strain evidence="2">KasaAsao</strain>
        <tissue evidence="2">Whole Snail</tissue>
    </source>
</reference>
<dbReference type="AlphaFoldDB" id="A0AAD8FIG9"/>
<comment type="caution">
    <text evidence="2">The sequence shown here is derived from an EMBL/GenBank/DDBJ whole genome shotgun (WGS) entry which is preliminary data.</text>
</comment>
<organism evidence="2 3">
    <name type="scientific">Biomphalaria pfeifferi</name>
    <name type="common">Bloodfluke planorb</name>
    <name type="synonym">Freshwater snail</name>
    <dbReference type="NCBI Taxonomy" id="112525"/>
    <lineage>
        <taxon>Eukaryota</taxon>
        <taxon>Metazoa</taxon>
        <taxon>Spiralia</taxon>
        <taxon>Lophotrochozoa</taxon>
        <taxon>Mollusca</taxon>
        <taxon>Gastropoda</taxon>
        <taxon>Heterobranchia</taxon>
        <taxon>Euthyneura</taxon>
        <taxon>Panpulmonata</taxon>
        <taxon>Hygrophila</taxon>
        <taxon>Lymnaeoidea</taxon>
        <taxon>Planorbidae</taxon>
        <taxon>Biomphalaria</taxon>
    </lineage>
</organism>
<keyword evidence="3" id="KW-1185">Reference proteome</keyword>
<reference evidence="2" key="1">
    <citation type="journal article" date="2023" name="PLoS Negl. Trop. Dis.">
        <title>A genome sequence for Biomphalaria pfeifferi, the major vector snail for the human-infecting parasite Schistosoma mansoni.</title>
        <authorList>
            <person name="Bu L."/>
            <person name="Lu L."/>
            <person name="Laidemitt M.R."/>
            <person name="Zhang S.M."/>
            <person name="Mutuku M."/>
            <person name="Mkoji G."/>
            <person name="Steinauer M."/>
            <person name="Loker E.S."/>
        </authorList>
    </citation>
    <scope>NUCLEOTIDE SEQUENCE</scope>
    <source>
        <strain evidence="2">KasaAsao</strain>
    </source>
</reference>
<gene>
    <name evidence="2" type="ORF">Bpfe_005715</name>
</gene>
<evidence type="ECO:0000256" key="1">
    <source>
        <dbReference type="SAM" id="Phobius"/>
    </source>
</evidence>
<dbReference type="Proteomes" id="UP001233172">
    <property type="component" value="Unassembled WGS sequence"/>
</dbReference>
<feature type="transmembrane region" description="Helical" evidence="1">
    <location>
        <begin position="43"/>
        <end position="60"/>
    </location>
</feature>
<keyword evidence="1" id="KW-0812">Transmembrane</keyword>